<organism evidence="1 2">
    <name type="scientific">Brassica cretica</name>
    <name type="common">Mustard</name>
    <dbReference type="NCBI Taxonomy" id="69181"/>
    <lineage>
        <taxon>Eukaryota</taxon>
        <taxon>Viridiplantae</taxon>
        <taxon>Streptophyta</taxon>
        <taxon>Embryophyta</taxon>
        <taxon>Tracheophyta</taxon>
        <taxon>Spermatophyta</taxon>
        <taxon>Magnoliopsida</taxon>
        <taxon>eudicotyledons</taxon>
        <taxon>Gunneridae</taxon>
        <taxon>Pentapetalae</taxon>
        <taxon>rosids</taxon>
        <taxon>malvids</taxon>
        <taxon>Brassicales</taxon>
        <taxon>Brassicaceae</taxon>
        <taxon>Brassiceae</taxon>
        <taxon>Brassica</taxon>
    </lineage>
</organism>
<reference evidence="1" key="1">
    <citation type="submission" date="2019-12" db="EMBL/GenBank/DDBJ databases">
        <title>Genome sequencing and annotation of Brassica cretica.</title>
        <authorList>
            <person name="Studholme D.J."/>
            <person name="Sarris P.F."/>
        </authorList>
    </citation>
    <scope>NUCLEOTIDE SEQUENCE</scope>
    <source>
        <strain evidence="1">PFS-001/15</strain>
        <tissue evidence="1">Leaf</tissue>
    </source>
</reference>
<comment type="caution">
    <text evidence="1">The sequence shown here is derived from an EMBL/GenBank/DDBJ whole genome shotgun (WGS) entry which is preliminary data.</text>
</comment>
<name>A0A8S9G1T6_BRACR</name>
<evidence type="ECO:0000313" key="2">
    <source>
        <dbReference type="Proteomes" id="UP000712281"/>
    </source>
</evidence>
<dbReference type="Proteomes" id="UP000712281">
    <property type="component" value="Unassembled WGS sequence"/>
</dbReference>
<gene>
    <name evidence="1" type="ORF">F2Q68_00021776</name>
</gene>
<protein>
    <submittedName>
        <fullName evidence="1">Uncharacterized protein</fullName>
    </submittedName>
</protein>
<dbReference type="EMBL" id="QGKW02002228">
    <property type="protein sequence ID" value="KAF2539800.1"/>
    <property type="molecule type" value="Genomic_DNA"/>
</dbReference>
<dbReference type="AlphaFoldDB" id="A0A8S9G1T6"/>
<evidence type="ECO:0000313" key="1">
    <source>
        <dbReference type="EMBL" id="KAF2539800.1"/>
    </source>
</evidence>
<accession>A0A8S9G1T6</accession>
<sequence>MKRLLQLPSSRSLPPGSGFLPLGLRSLPLGPGSCLWVPGPCPHVWVLPPCSRPSYFSCLKINGNLPFIRLIPMITTMKMMSYVLYSTPTTPHTGPGHDLQLTDRDTPCSSKHIEAYGLLHHLFRPCAP</sequence>
<proteinExistence type="predicted"/>